<evidence type="ECO:0000256" key="3">
    <source>
        <dbReference type="ARBA" id="ARBA00022691"/>
    </source>
</evidence>
<comment type="similarity">
    <text evidence="4">Belongs to the class I-like SAM-binding methyltransferase superfamily. MenG/UbiE family.</text>
</comment>
<keyword evidence="3 4" id="KW-0949">S-adenosyl-L-methionine</keyword>
<dbReference type="AlphaFoldDB" id="A0A2A6RHX1"/>
<comment type="function">
    <text evidence="4">Methyltransferase required for the conversion of demethylmenaquinol (DMKH2) to menaquinol (MKH2).</text>
</comment>
<dbReference type="GO" id="GO:0043770">
    <property type="term" value="F:demethylmenaquinone methyltransferase activity"/>
    <property type="evidence" value="ECO:0007669"/>
    <property type="project" value="UniProtKB-UniRule"/>
</dbReference>
<feature type="binding site" evidence="4">
    <location>
        <begin position="109"/>
        <end position="110"/>
    </location>
    <ligand>
        <name>S-adenosyl-L-methionine</name>
        <dbReference type="ChEBI" id="CHEBI:59789"/>
    </ligand>
</feature>
<dbReference type="CDD" id="cd02440">
    <property type="entry name" value="AdoMet_MTases"/>
    <property type="match status" value="1"/>
</dbReference>
<dbReference type="PANTHER" id="PTHR43591">
    <property type="entry name" value="METHYLTRANSFERASE"/>
    <property type="match status" value="1"/>
</dbReference>
<feature type="binding site" evidence="4">
    <location>
        <position position="63"/>
    </location>
    <ligand>
        <name>S-adenosyl-L-methionine</name>
        <dbReference type="ChEBI" id="CHEBI:59789"/>
    </ligand>
</feature>
<evidence type="ECO:0000313" key="5">
    <source>
        <dbReference type="EMBL" id="PDW02440.1"/>
    </source>
</evidence>
<dbReference type="EMBL" id="NQWI01000068">
    <property type="protein sequence ID" value="PDW02440.1"/>
    <property type="molecule type" value="Genomic_DNA"/>
</dbReference>
<comment type="catalytic activity">
    <reaction evidence="4">
        <text>a 2-demethylmenaquinol + S-adenosyl-L-methionine = a menaquinol + S-adenosyl-L-homocysteine + H(+)</text>
        <dbReference type="Rhea" id="RHEA:42640"/>
        <dbReference type="Rhea" id="RHEA-COMP:9539"/>
        <dbReference type="Rhea" id="RHEA-COMP:9563"/>
        <dbReference type="ChEBI" id="CHEBI:15378"/>
        <dbReference type="ChEBI" id="CHEBI:18151"/>
        <dbReference type="ChEBI" id="CHEBI:55437"/>
        <dbReference type="ChEBI" id="CHEBI:57856"/>
        <dbReference type="ChEBI" id="CHEBI:59789"/>
        <dbReference type="EC" id="2.1.1.163"/>
    </reaction>
</comment>
<dbReference type="SUPFAM" id="SSF53335">
    <property type="entry name" value="S-adenosyl-L-methionine-dependent methyltransferases"/>
    <property type="match status" value="1"/>
</dbReference>
<dbReference type="PROSITE" id="PS51608">
    <property type="entry name" value="SAM_MT_UBIE"/>
    <property type="match status" value="1"/>
</dbReference>
<dbReference type="InterPro" id="IPR004033">
    <property type="entry name" value="UbiE/COQ5_MeTrFase"/>
</dbReference>
<dbReference type="GO" id="GO:0032259">
    <property type="term" value="P:methylation"/>
    <property type="evidence" value="ECO:0007669"/>
    <property type="project" value="UniProtKB-KW"/>
</dbReference>
<comment type="pathway">
    <text evidence="4">Quinol/quinone metabolism; menaquinone biosynthesis; menaquinol from 1,4-dihydroxy-2-naphthoate: step 2/2.</text>
</comment>
<comment type="caution">
    <text evidence="4">Lacks conserved residue(s) required for the propagation of feature annotation.</text>
</comment>
<dbReference type="EC" id="2.1.1.163" evidence="4"/>
<keyword evidence="1 4" id="KW-0489">Methyltransferase</keyword>
<sequence>MSLLPTPETKAAYVEQMFARIAAGYDRVNRVMTFGLDQGWRQRVVEAVAPPVGGRALDVGTGTGDFLPALAAWMGDGLAVGVDFTLPMLQTGQPKIAGLASRAAFVGGDALLLPFPDATFDVLTTGFVMRNVVDIGQAFAEMYRVTRPGGVMACLEVARPHNPLVRLGHQFYFEQVVPWIGQLLGGDRRAYTYLPQSARAFPPPDDLAALMRAAGWQFVSYRRYGLGAVAIHVGARV</sequence>
<evidence type="ECO:0000256" key="2">
    <source>
        <dbReference type="ARBA" id="ARBA00022679"/>
    </source>
</evidence>
<keyword evidence="2 4" id="KW-0808">Transferase</keyword>
<evidence type="ECO:0000256" key="4">
    <source>
        <dbReference type="HAMAP-Rule" id="MF_01813"/>
    </source>
</evidence>
<name>A0A2A6RHX1_9CHLR</name>
<accession>A0A2A6RHX1</accession>
<dbReference type="GO" id="GO:0009234">
    <property type="term" value="P:menaquinone biosynthetic process"/>
    <property type="evidence" value="ECO:0007669"/>
    <property type="project" value="UniProtKB-UniRule"/>
</dbReference>
<dbReference type="HAMAP" id="MF_01813">
    <property type="entry name" value="MenG_UbiE_methyltr"/>
    <property type="match status" value="1"/>
</dbReference>
<dbReference type="RefSeq" id="WP_097644735.1">
    <property type="nucleotide sequence ID" value="NZ_NQWI01000068.1"/>
</dbReference>
<evidence type="ECO:0000256" key="1">
    <source>
        <dbReference type="ARBA" id="ARBA00022603"/>
    </source>
</evidence>
<reference evidence="6" key="1">
    <citation type="submission" date="2017-08" db="EMBL/GenBank/DDBJ databases">
        <authorList>
            <person name="Grouzdev D.S."/>
            <person name="Gaisin V.A."/>
            <person name="Rysina M.S."/>
            <person name="Gorlenko V.M."/>
        </authorList>
    </citation>
    <scope>NUCLEOTIDE SEQUENCE [LARGE SCALE GENOMIC DNA]</scope>
    <source>
        <strain evidence="6">Kir15-3F</strain>
    </source>
</reference>
<evidence type="ECO:0000313" key="6">
    <source>
        <dbReference type="Proteomes" id="UP000220527"/>
    </source>
</evidence>
<proteinExistence type="inferred from homology"/>
<dbReference type="OrthoDB" id="9808140at2"/>
<gene>
    <name evidence="4" type="primary">menG</name>
    <name evidence="5" type="ORF">CJ255_14045</name>
</gene>
<dbReference type="Gene3D" id="3.40.50.150">
    <property type="entry name" value="Vaccinia Virus protein VP39"/>
    <property type="match status" value="1"/>
</dbReference>
<dbReference type="UniPathway" id="UPA00079">
    <property type="reaction ID" value="UER00169"/>
</dbReference>
<protein>
    <recommendedName>
        <fullName evidence="4">Demethylmenaquinone methyltransferase</fullName>
        <ecNumber evidence="4">2.1.1.163</ecNumber>
    </recommendedName>
</protein>
<keyword evidence="6" id="KW-1185">Reference proteome</keyword>
<dbReference type="PANTHER" id="PTHR43591:SF24">
    <property type="entry name" value="2-METHOXY-6-POLYPRENYL-1,4-BENZOQUINOL METHYLASE, MITOCHONDRIAL"/>
    <property type="match status" value="1"/>
</dbReference>
<organism evidence="5 6">
    <name type="scientific">Candidatus Viridilinea mediisalina</name>
    <dbReference type="NCBI Taxonomy" id="2024553"/>
    <lineage>
        <taxon>Bacteria</taxon>
        <taxon>Bacillati</taxon>
        <taxon>Chloroflexota</taxon>
        <taxon>Chloroflexia</taxon>
        <taxon>Chloroflexales</taxon>
        <taxon>Chloroflexineae</taxon>
        <taxon>Oscillochloridaceae</taxon>
        <taxon>Candidatus Viridilinea</taxon>
    </lineage>
</organism>
<dbReference type="NCBIfam" id="TIGR01934">
    <property type="entry name" value="MenG_MenH_UbiE"/>
    <property type="match status" value="1"/>
</dbReference>
<comment type="caution">
    <text evidence="5">The sequence shown here is derived from an EMBL/GenBank/DDBJ whole genome shotgun (WGS) entry which is preliminary data.</text>
</comment>
<dbReference type="Pfam" id="PF01209">
    <property type="entry name" value="Ubie_methyltran"/>
    <property type="match status" value="1"/>
</dbReference>
<feature type="binding site" evidence="4">
    <location>
        <position position="83"/>
    </location>
    <ligand>
        <name>S-adenosyl-L-methionine</name>
        <dbReference type="ChEBI" id="CHEBI:59789"/>
    </ligand>
</feature>
<dbReference type="InterPro" id="IPR029063">
    <property type="entry name" value="SAM-dependent_MTases_sf"/>
</dbReference>
<keyword evidence="4" id="KW-0474">Menaquinone biosynthesis</keyword>
<dbReference type="Proteomes" id="UP000220527">
    <property type="component" value="Unassembled WGS sequence"/>
</dbReference>